<comment type="caution">
    <text evidence="2">The sequence shown here is derived from an EMBL/GenBank/DDBJ whole genome shotgun (WGS) entry which is preliminary data.</text>
</comment>
<keyword evidence="3" id="KW-1185">Reference proteome</keyword>
<protein>
    <submittedName>
        <fullName evidence="2">Uncharacterized protein</fullName>
    </submittedName>
</protein>
<dbReference type="AlphaFoldDB" id="A0ABD1M3L9"/>
<gene>
    <name evidence="2" type="ORF">Fmac_017793</name>
</gene>
<accession>A0ABD1M3L9</accession>
<name>A0ABD1M3L9_9FABA</name>
<evidence type="ECO:0000313" key="2">
    <source>
        <dbReference type="EMBL" id="KAL2330212.1"/>
    </source>
</evidence>
<evidence type="ECO:0000313" key="3">
    <source>
        <dbReference type="Proteomes" id="UP001603857"/>
    </source>
</evidence>
<proteinExistence type="predicted"/>
<evidence type="ECO:0000256" key="1">
    <source>
        <dbReference type="SAM" id="MobiDB-lite"/>
    </source>
</evidence>
<sequence>MEPMMLELRTSPPHPPPGPANHSESSCAAPAHTRILFRALAPNPKNLLHESSSPRPG</sequence>
<feature type="region of interest" description="Disordered" evidence="1">
    <location>
        <begin position="1"/>
        <end position="32"/>
    </location>
</feature>
<dbReference type="EMBL" id="JBGMDY010000006">
    <property type="protein sequence ID" value="KAL2330212.1"/>
    <property type="molecule type" value="Genomic_DNA"/>
</dbReference>
<dbReference type="Proteomes" id="UP001603857">
    <property type="component" value="Unassembled WGS sequence"/>
</dbReference>
<organism evidence="2 3">
    <name type="scientific">Flemingia macrophylla</name>
    <dbReference type="NCBI Taxonomy" id="520843"/>
    <lineage>
        <taxon>Eukaryota</taxon>
        <taxon>Viridiplantae</taxon>
        <taxon>Streptophyta</taxon>
        <taxon>Embryophyta</taxon>
        <taxon>Tracheophyta</taxon>
        <taxon>Spermatophyta</taxon>
        <taxon>Magnoliopsida</taxon>
        <taxon>eudicotyledons</taxon>
        <taxon>Gunneridae</taxon>
        <taxon>Pentapetalae</taxon>
        <taxon>rosids</taxon>
        <taxon>fabids</taxon>
        <taxon>Fabales</taxon>
        <taxon>Fabaceae</taxon>
        <taxon>Papilionoideae</taxon>
        <taxon>50 kb inversion clade</taxon>
        <taxon>NPAAA clade</taxon>
        <taxon>indigoferoid/millettioid clade</taxon>
        <taxon>Phaseoleae</taxon>
        <taxon>Flemingia</taxon>
    </lineage>
</organism>
<reference evidence="2 3" key="1">
    <citation type="submission" date="2024-08" db="EMBL/GenBank/DDBJ databases">
        <title>Insights into the chromosomal genome structure of Flemingia macrophylla.</title>
        <authorList>
            <person name="Ding Y."/>
            <person name="Zhao Y."/>
            <person name="Bi W."/>
            <person name="Wu M."/>
            <person name="Zhao G."/>
            <person name="Gong Y."/>
            <person name="Li W."/>
            <person name="Zhang P."/>
        </authorList>
    </citation>
    <scope>NUCLEOTIDE SEQUENCE [LARGE SCALE GENOMIC DNA]</scope>
    <source>
        <strain evidence="2">DYQJB</strain>
        <tissue evidence="2">Leaf</tissue>
    </source>
</reference>